<dbReference type="InterPro" id="IPR010281">
    <property type="entry name" value="DUF885"/>
</dbReference>
<gene>
    <name evidence="1" type="ORF">IFK94_04145</name>
</gene>
<evidence type="ECO:0000313" key="2">
    <source>
        <dbReference type="Proteomes" id="UP000648239"/>
    </source>
</evidence>
<reference evidence="1 2" key="1">
    <citation type="submission" date="2020-08" db="EMBL/GenBank/DDBJ databases">
        <title>Acidobacteriota in marine sediments use diverse sulfur dissimilation pathways.</title>
        <authorList>
            <person name="Wasmund K."/>
        </authorList>
    </citation>
    <scope>NUCLEOTIDE SEQUENCE [LARGE SCALE GENOMIC DNA]</scope>
    <source>
        <strain evidence="1">MAG AM4</strain>
    </source>
</reference>
<evidence type="ECO:0000313" key="1">
    <source>
        <dbReference type="EMBL" id="MBD3867297.1"/>
    </source>
</evidence>
<dbReference type="PANTHER" id="PTHR33361:SF2">
    <property type="entry name" value="DUF885 DOMAIN-CONTAINING PROTEIN"/>
    <property type="match status" value="1"/>
</dbReference>
<accession>A0A8J6XRN2</accession>
<proteinExistence type="predicted"/>
<protein>
    <submittedName>
        <fullName evidence="1">DUF885 family protein</fullName>
    </submittedName>
</protein>
<name>A0A8J6XRN2_9BACT</name>
<dbReference type="AlphaFoldDB" id="A0A8J6XRN2"/>
<dbReference type="PANTHER" id="PTHR33361">
    <property type="entry name" value="GLR0591 PROTEIN"/>
    <property type="match status" value="1"/>
</dbReference>
<dbReference type="Proteomes" id="UP000648239">
    <property type="component" value="Unassembled WGS sequence"/>
</dbReference>
<dbReference type="EMBL" id="JACXWD010000008">
    <property type="protein sequence ID" value="MBD3867297.1"/>
    <property type="molecule type" value="Genomic_DNA"/>
</dbReference>
<sequence>MADILRRYAALQLRVEERLPLLFDHLPGTGLRIVGELSKKGATSPPAWYTPPGTEGERPGILHINLCRPEQHSREKMETLFLREGLPGRHLQTVLAREADSRACRQQFGSQPEYVAAWVEYAACLGDRLGLSRYLACDGGALMAMREAARKLLGSRFDLREFHRRVLSSGPVPLELLAADLDCWARDQDPARPASHVSRRVINFS</sequence>
<dbReference type="Pfam" id="PF05960">
    <property type="entry name" value="DUF885"/>
    <property type="match status" value="2"/>
</dbReference>
<comment type="caution">
    <text evidence="1">The sequence shown here is derived from an EMBL/GenBank/DDBJ whole genome shotgun (WGS) entry which is preliminary data.</text>
</comment>
<organism evidence="1 2">
    <name type="scientific">Candidatus Polarisedimenticola svalbardensis</name>
    <dbReference type="NCBI Taxonomy" id="2886004"/>
    <lineage>
        <taxon>Bacteria</taxon>
        <taxon>Pseudomonadati</taxon>
        <taxon>Acidobacteriota</taxon>
        <taxon>Candidatus Polarisedimenticolia</taxon>
        <taxon>Candidatus Polarisedimenticolales</taxon>
        <taxon>Candidatus Polarisedimenticolaceae</taxon>
        <taxon>Candidatus Polarisedimenticola</taxon>
    </lineage>
</organism>